<dbReference type="AlphaFoldDB" id="A0A8H3YHJ2"/>
<evidence type="ECO:0000313" key="2">
    <source>
        <dbReference type="Proteomes" id="UP000620104"/>
    </source>
</evidence>
<proteinExistence type="predicted"/>
<evidence type="ECO:0000313" key="1">
    <source>
        <dbReference type="EMBL" id="GHJ89408.1"/>
    </source>
</evidence>
<protein>
    <submittedName>
        <fullName evidence="1">Uncharacterized protein</fullName>
    </submittedName>
</protein>
<keyword evidence="2" id="KW-1185">Reference proteome</keyword>
<dbReference type="Proteomes" id="UP000620104">
    <property type="component" value="Unassembled WGS sequence"/>
</dbReference>
<reference evidence="1" key="1">
    <citation type="submission" date="2020-07" db="EMBL/GenBank/DDBJ databases">
        <title>Draft Genome Sequence of a Deep-Sea Yeast, Naganishia (Cryptococcus) liquefaciens strain N6.</title>
        <authorList>
            <person name="Han Y.W."/>
            <person name="Kajitani R."/>
            <person name="Morimoto H."/>
            <person name="Parhat M."/>
            <person name="Tsubouchi H."/>
            <person name="Bakenova O."/>
            <person name="Ogata M."/>
            <person name="Argunhan B."/>
            <person name="Aoki R."/>
            <person name="Kajiwara S."/>
            <person name="Itoh T."/>
            <person name="Iwasaki H."/>
        </authorList>
    </citation>
    <scope>NUCLEOTIDE SEQUENCE</scope>
    <source>
        <strain evidence="1">N6</strain>
    </source>
</reference>
<sequence length="156" mass="17400">MPRASAVLQATLEPELSSQKNRTLPLTRLSGIRIAETLVAEWDKLNKGAASQCDFQDEIIIVLAILLARLSNLPPETREQVEKLHFIWGANWKIGGESLQELYQHGCVLAGHLEEKGKHLWTKVAEALKRCIQQEANTKELQPICLVSRALGEVQA</sequence>
<dbReference type="EMBL" id="BLZA01000043">
    <property type="protein sequence ID" value="GHJ89408.1"/>
    <property type="molecule type" value="Genomic_DNA"/>
</dbReference>
<name>A0A8H3YHJ2_9TREE</name>
<accession>A0A8H3YHJ2</accession>
<organism evidence="1 2">
    <name type="scientific">Naganishia liquefaciens</name>
    <dbReference type="NCBI Taxonomy" id="104408"/>
    <lineage>
        <taxon>Eukaryota</taxon>
        <taxon>Fungi</taxon>
        <taxon>Dikarya</taxon>
        <taxon>Basidiomycota</taxon>
        <taxon>Agaricomycotina</taxon>
        <taxon>Tremellomycetes</taxon>
        <taxon>Filobasidiales</taxon>
        <taxon>Filobasidiaceae</taxon>
        <taxon>Naganishia</taxon>
    </lineage>
</organism>
<gene>
    <name evidence="1" type="ORF">NliqN6_5810</name>
</gene>
<comment type="caution">
    <text evidence="1">The sequence shown here is derived from an EMBL/GenBank/DDBJ whole genome shotgun (WGS) entry which is preliminary data.</text>
</comment>